<proteinExistence type="predicted"/>
<sequence>MVTAVTAQVVFIANLCRAIVQQPQKFNAMKKNMGSTDRVIRIVIAAVIGVLYYTGTISGTLGLVLVILAAVFLLTSFVSFCPLYAPFGISTCPVKDK</sequence>
<dbReference type="InterPro" id="IPR021309">
    <property type="entry name" value="YgaP-like_TM"/>
</dbReference>
<keyword evidence="1" id="KW-1133">Transmembrane helix</keyword>
<organism evidence="3 4">
    <name type="scientific">Muriicola marianensis</name>
    <dbReference type="NCBI Taxonomy" id="1324801"/>
    <lineage>
        <taxon>Bacteria</taxon>
        <taxon>Pseudomonadati</taxon>
        <taxon>Bacteroidota</taxon>
        <taxon>Flavobacteriia</taxon>
        <taxon>Flavobacteriales</taxon>
        <taxon>Flavobacteriaceae</taxon>
        <taxon>Muriicola</taxon>
    </lineage>
</organism>
<evidence type="ECO:0000259" key="2">
    <source>
        <dbReference type="Pfam" id="PF11127"/>
    </source>
</evidence>
<feature type="domain" description="Inner membrane protein YgaP-like transmembrane" evidence="2">
    <location>
        <begin position="29"/>
        <end position="94"/>
    </location>
</feature>
<accession>A0ABQ1R479</accession>
<dbReference type="Proteomes" id="UP000625780">
    <property type="component" value="Unassembled WGS sequence"/>
</dbReference>
<feature type="transmembrane region" description="Helical" evidence="1">
    <location>
        <begin position="38"/>
        <end position="54"/>
    </location>
</feature>
<dbReference type="EMBL" id="BMFH01000001">
    <property type="protein sequence ID" value="GGD53447.1"/>
    <property type="molecule type" value="Genomic_DNA"/>
</dbReference>
<name>A0ABQ1R479_9FLAO</name>
<gene>
    <name evidence="3" type="ORF">GCM10011361_20170</name>
</gene>
<keyword evidence="1" id="KW-0812">Transmembrane</keyword>
<evidence type="ECO:0000313" key="3">
    <source>
        <dbReference type="EMBL" id="GGD53447.1"/>
    </source>
</evidence>
<keyword evidence="1" id="KW-0472">Membrane</keyword>
<evidence type="ECO:0000313" key="4">
    <source>
        <dbReference type="Proteomes" id="UP000625780"/>
    </source>
</evidence>
<protein>
    <recommendedName>
        <fullName evidence="2">Inner membrane protein YgaP-like transmembrane domain-containing protein</fullName>
    </recommendedName>
</protein>
<keyword evidence="4" id="KW-1185">Reference proteome</keyword>
<reference evidence="4" key="1">
    <citation type="journal article" date="2019" name="Int. J. Syst. Evol. Microbiol.">
        <title>The Global Catalogue of Microorganisms (GCM) 10K type strain sequencing project: providing services to taxonomists for standard genome sequencing and annotation.</title>
        <authorList>
            <consortium name="The Broad Institute Genomics Platform"/>
            <consortium name="The Broad Institute Genome Sequencing Center for Infectious Disease"/>
            <person name="Wu L."/>
            <person name="Ma J."/>
        </authorList>
    </citation>
    <scope>NUCLEOTIDE SEQUENCE [LARGE SCALE GENOMIC DNA]</scope>
    <source>
        <strain evidence="4">CGMCC 1.12606</strain>
    </source>
</reference>
<comment type="caution">
    <text evidence="3">The sequence shown here is derived from an EMBL/GenBank/DDBJ whole genome shotgun (WGS) entry which is preliminary data.</text>
</comment>
<evidence type="ECO:0000256" key="1">
    <source>
        <dbReference type="SAM" id="Phobius"/>
    </source>
</evidence>
<feature type="transmembrane region" description="Helical" evidence="1">
    <location>
        <begin position="61"/>
        <end position="85"/>
    </location>
</feature>
<dbReference type="Pfam" id="PF11127">
    <property type="entry name" value="YgaP-like_TM"/>
    <property type="match status" value="1"/>
</dbReference>